<dbReference type="RefSeq" id="WP_065030010.1">
    <property type="nucleotide sequence ID" value="NZ_LZKI01000132.1"/>
</dbReference>
<dbReference type="SUPFAM" id="SSF51679">
    <property type="entry name" value="Bacterial luciferase-like"/>
    <property type="match status" value="1"/>
</dbReference>
<proteinExistence type="predicted"/>
<reference evidence="6 7" key="1">
    <citation type="submission" date="2016-06" db="EMBL/GenBank/DDBJ databases">
        <authorList>
            <person name="Kjaerup R.B."/>
            <person name="Dalgaard T.S."/>
            <person name="Juul-Madsen H.R."/>
        </authorList>
    </citation>
    <scope>NUCLEOTIDE SEQUENCE [LARGE SCALE GENOMIC DNA]</scope>
    <source>
        <strain evidence="6 7">E1334</strain>
    </source>
</reference>
<dbReference type="GO" id="GO:0046306">
    <property type="term" value="P:alkanesulfonate catabolic process"/>
    <property type="evidence" value="ECO:0007669"/>
    <property type="project" value="TreeGrafter"/>
</dbReference>
<evidence type="ECO:0000256" key="3">
    <source>
        <dbReference type="ARBA" id="ARBA00023002"/>
    </source>
</evidence>
<evidence type="ECO:0000256" key="1">
    <source>
        <dbReference type="ARBA" id="ARBA00022630"/>
    </source>
</evidence>
<evidence type="ECO:0000256" key="4">
    <source>
        <dbReference type="ARBA" id="ARBA00023033"/>
    </source>
</evidence>
<dbReference type="Gene3D" id="3.20.20.30">
    <property type="entry name" value="Luciferase-like domain"/>
    <property type="match status" value="1"/>
</dbReference>
<organism evidence="6 7">
    <name type="scientific">Mycobacterium colombiense</name>
    <dbReference type="NCBI Taxonomy" id="339268"/>
    <lineage>
        <taxon>Bacteria</taxon>
        <taxon>Bacillati</taxon>
        <taxon>Actinomycetota</taxon>
        <taxon>Actinomycetes</taxon>
        <taxon>Mycobacteriales</taxon>
        <taxon>Mycobacteriaceae</taxon>
        <taxon>Mycobacterium</taxon>
        <taxon>Mycobacterium avium complex (MAC)</taxon>
    </lineage>
</organism>
<sequence>MHIGIGLPSHIAHTPGPLTAEWARRAEQRGFAELAAIDRLVYESLDSVVAMAVAAGATTDIGLMTNVVLAPLYPAAALSKQVATLADASGGRLTLGLGVGSRSDDYAAVGVDYRRRGRILDETVAVLRDTCAGQTVTGDKPLTPAAVRIPILFGGRADATIRRAATIGDGWTAGALRDYANQAALADRVRAAWTEAGRAERPRLQASVNFAFGDAGTVAAGRAHLHRYYGFKPDYAALNAADMLSSANEAARTVRAYRDLGFDGLMFHPCVAEIDQIDRLAEAVLS</sequence>
<keyword evidence="2" id="KW-0288">FMN</keyword>
<dbReference type="PANTHER" id="PTHR42847:SF4">
    <property type="entry name" value="ALKANESULFONATE MONOOXYGENASE-RELATED"/>
    <property type="match status" value="1"/>
</dbReference>
<dbReference type="Pfam" id="PF00296">
    <property type="entry name" value="Bac_luciferase"/>
    <property type="match status" value="1"/>
</dbReference>
<feature type="domain" description="Luciferase-like" evidence="5">
    <location>
        <begin position="19"/>
        <end position="241"/>
    </location>
</feature>
<keyword evidence="1" id="KW-0285">Flavoprotein</keyword>
<dbReference type="OrthoDB" id="5723200at2"/>
<comment type="caution">
    <text evidence="6">The sequence shown here is derived from an EMBL/GenBank/DDBJ whole genome shotgun (WGS) entry which is preliminary data.</text>
</comment>
<dbReference type="InterPro" id="IPR036661">
    <property type="entry name" value="Luciferase-like_sf"/>
</dbReference>
<dbReference type="InterPro" id="IPR050172">
    <property type="entry name" value="SsuD_RutA_monooxygenase"/>
</dbReference>
<dbReference type="EMBL" id="LZKI01000132">
    <property type="protein sequence ID" value="OBI38559.1"/>
    <property type="molecule type" value="Genomic_DNA"/>
</dbReference>
<gene>
    <name evidence="6" type="ORF">A5708_00680</name>
</gene>
<name>A0A1A2YK43_9MYCO</name>
<dbReference type="Proteomes" id="UP000091846">
    <property type="component" value="Unassembled WGS sequence"/>
</dbReference>
<dbReference type="InterPro" id="IPR011251">
    <property type="entry name" value="Luciferase-like_dom"/>
</dbReference>
<keyword evidence="3" id="KW-0560">Oxidoreductase</keyword>
<dbReference type="GO" id="GO:0008726">
    <property type="term" value="F:alkanesulfonate monooxygenase activity"/>
    <property type="evidence" value="ECO:0007669"/>
    <property type="project" value="TreeGrafter"/>
</dbReference>
<accession>A0A1A2YK43</accession>
<evidence type="ECO:0000256" key="2">
    <source>
        <dbReference type="ARBA" id="ARBA00022643"/>
    </source>
</evidence>
<evidence type="ECO:0000313" key="7">
    <source>
        <dbReference type="Proteomes" id="UP000091846"/>
    </source>
</evidence>
<protein>
    <submittedName>
        <fullName evidence="6">Oxidoreductase</fullName>
    </submittedName>
</protein>
<dbReference type="PANTHER" id="PTHR42847">
    <property type="entry name" value="ALKANESULFONATE MONOOXYGENASE"/>
    <property type="match status" value="1"/>
</dbReference>
<evidence type="ECO:0000313" key="6">
    <source>
        <dbReference type="EMBL" id="OBI38559.1"/>
    </source>
</evidence>
<keyword evidence="4" id="KW-0503">Monooxygenase</keyword>
<evidence type="ECO:0000259" key="5">
    <source>
        <dbReference type="Pfam" id="PF00296"/>
    </source>
</evidence>
<dbReference type="AlphaFoldDB" id="A0A1A2YK43"/>